<dbReference type="Proteomes" id="UP000182763">
    <property type="component" value="Unassembled WGS sequence"/>
</dbReference>
<keyword evidence="3" id="KW-0808">Transferase</keyword>
<dbReference type="RefSeq" id="WP_406607875.1">
    <property type="nucleotide sequence ID" value="NZ_PFKO01000262.1"/>
</dbReference>
<evidence type="ECO:0000313" key="6">
    <source>
        <dbReference type="Proteomes" id="UP000182763"/>
    </source>
</evidence>
<accession>A0A2M8CCU7</accession>
<evidence type="ECO:0000256" key="1">
    <source>
        <dbReference type="ARBA" id="ARBA00034120"/>
    </source>
</evidence>
<dbReference type="Pfam" id="PF00078">
    <property type="entry name" value="RVT_1"/>
    <property type="match status" value="1"/>
</dbReference>
<dbReference type="Proteomes" id="UP000228560">
    <property type="component" value="Unassembled WGS sequence"/>
</dbReference>
<evidence type="ECO:0000313" key="3">
    <source>
        <dbReference type="EMBL" id="OIP72281.1"/>
    </source>
</evidence>
<dbReference type="PROSITE" id="PS50878">
    <property type="entry name" value="RT_POL"/>
    <property type="match status" value="1"/>
</dbReference>
<dbReference type="NCBIfam" id="TIGR04416">
    <property type="entry name" value="group_II_RT_mat"/>
    <property type="match status" value="1"/>
</dbReference>
<sequence>MQTSLQGIAKKAKLNKKYRFRDLYRLLNEENLLDSWKYLNNKAASGVDRISTKEFEINLLSNIQGLVKSLKQKRYRAKLVRRVSITKENSKHRSLGIPTIGDKLIQKAVARILNAIYEQDFLSCSYGYRPMIGAKDAVRDITTTLVRGRYGYILDADLEGFFDHINHQWLLKMLEERIDDKPFINLIAKWLKAGVLSTEGKILHPVIGTPQGGIVSPLLANIYLHYVLDLWFEKKVKPNCKGEAYLCRYADDFICAFRFKDEAEEFYKAIIKRLEKFGLSLSPDKTRIIKFSRFEKDANYFEFLGFEFRWGTSRKGKDIIKRRTSRKKLLASLKRFTLWCRKCRNFRLRKIFKLLNVKLRGYYNYYGVIGNFTSLQKFFFQALRILYKWLNRRSQKRSFCYNIFNQITEFYKIEKPRITEFS</sequence>
<feature type="domain" description="Reverse transcriptase" evidence="2">
    <location>
        <begin position="66"/>
        <end position="308"/>
    </location>
</feature>
<comment type="caution">
    <text evidence="3">The sequence shown here is derived from an EMBL/GenBank/DDBJ whole genome shotgun (WGS) entry which is preliminary data.</text>
</comment>
<keyword evidence="3" id="KW-0548">Nucleotidyltransferase</keyword>
<accession>A0A2M7PNA9</accession>
<evidence type="ECO:0000313" key="5">
    <source>
        <dbReference type="EMBL" id="PJB56882.1"/>
    </source>
</evidence>
<dbReference type="CDD" id="cd01651">
    <property type="entry name" value="RT_G2_intron"/>
    <property type="match status" value="1"/>
</dbReference>
<protein>
    <submittedName>
        <fullName evidence="3">Group II intron reverse transcriptase/maturase</fullName>
    </submittedName>
</protein>
<dbReference type="EMBL" id="PFTV01000103">
    <property type="protein sequence ID" value="PJB56882.1"/>
    <property type="molecule type" value="Genomic_DNA"/>
</dbReference>
<keyword evidence="3" id="KW-0695">RNA-directed DNA polymerase</keyword>
<gene>
    <name evidence="4" type="primary">ltrA</name>
    <name evidence="3" type="ORF">AUK42_02275</name>
    <name evidence="5" type="ORF">CO097_04190</name>
    <name evidence="4" type="ORF">COZ07_06945</name>
</gene>
<dbReference type="AlphaFoldDB" id="A0A1J5GHR6"/>
<evidence type="ECO:0000313" key="7">
    <source>
        <dbReference type="Proteomes" id="UP000228560"/>
    </source>
</evidence>
<name>A0A1J5GHR6_9BACT</name>
<organism evidence="3 6">
    <name type="scientific">Candidatus Infernicultor aquiphilus</name>
    <dbReference type="NCBI Taxonomy" id="1805029"/>
    <lineage>
        <taxon>Bacteria</taxon>
        <taxon>Pseudomonadati</taxon>
        <taxon>Atribacterota</taxon>
        <taxon>Candidatus Phoenicimicrobiia</taxon>
        <taxon>Candidatus Pheonicimicrobiales</taxon>
        <taxon>Candidatus Phoenicimicrobiaceae</taxon>
        <taxon>Candidatus Infernicultor</taxon>
    </lineage>
</organism>
<dbReference type="PANTHER" id="PTHR34047">
    <property type="entry name" value="NUCLEAR INTRON MATURASE 1, MITOCHONDRIAL-RELATED"/>
    <property type="match status" value="1"/>
</dbReference>
<dbReference type="InterPro" id="IPR051083">
    <property type="entry name" value="GrpII_Intron_Splice-Mob/Def"/>
</dbReference>
<dbReference type="GO" id="GO:0003964">
    <property type="term" value="F:RNA-directed DNA polymerase activity"/>
    <property type="evidence" value="ECO:0007669"/>
    <property type="project" value="UniProtKB-KW"/>
</dbReference>
<evidence type="ECO:0000313" key="8">
    <source>
        <dbReference type="Proteomes" id="UP000230646"/>
    </source>
</evidence>
<dbReference type="SUPFAM" id="SSF56672">
    <property type="entry name" value="DNA/RNA polymerases"/>
    <property type="match status" value="1"/>
</dbReference>
<evidence type="ECO:0000313" key="4">
    <source>
        <dbReference type="EMBL" id="PIY32089.1"/>
    </source>
</evidence>
<accession>A0A1J5GHR6</accession>
<dbReference type="Proteomes" id="UP000230646">
    <property type="component" value="Unassembled WGS sequence"/>
</dbReference>
<reference evidence="3 6" key="1">
    <citation type="journal article" date="2016" name="Environ. Microbiol.">
        <title>Genomic resolution of a cold subsurface aquifer community provides metabolic insights for novel microbes adapted to high CO concentrations.</title>
        <authorList>
            <person name="Probst A.J."/>
            <person name="Castelle C.J."/>
            <person name="Singh A."/>
            <person name="Brown C.T."/>
            <person name="Anantharaman K."/>
            <person name="Sharon I."/>
            <person name="Hug L.A."/>
            <person name="Burstein D."/>
            <person name="Emerson J.B."/>
            <person name="Thomas B.C."/>
            <person name="Banfield J.F."/>
        </authorList>
    </citation>
    <scope>NUCLEOTIDE SEQUENCE [LARGE SCALE GENOMIC DNA]</scope>
    <source>
        <strain evidence="3">CG2_30_33_13</strain>
    </source>
</reference>
<dbReference type="EMBL" id="PFKO01000262">
    <property type="protein sequence ID" value="PIY32089.1"/>
    <property type="molecule type" value="Genomic_DNA"/>
</dbReference>
<proteinExistence type="inferred from homology"/>
<dbReference type="STRING" id="1805029.AUK42_02275"/>
<reference evidence="7 8" key="2">
    <citation type="submission" date="2017-09" db="EMBL/GenBank/DDBJ databases">
        <title>Depth-based differentiation of microbial function through sediment-hosted aquifers and enrichment of novel symbionts in the deep terrestrial subsurface.</title>
        <authorList>
            <person name="Probst A.J."/>
            <person name="Ladd B."/>
            <person name="Jarett J.K."/>
            <person name="Geller-Mcgrath D.E."/>
            <person name="Sieber C.M."/>
            <person name="Emerson J.B."/>
            <person name="Anantharaman K."/>
            <person name="Thomas B.C."/>
            <person name="Malmstrom R."/>
            <person name="Stieglmeier M."/>
            <person name="Klingl A."/>
            <person name="Woyke T."/>
            <person name="Ryan C.M."/>
            <person name="Banfield J.F."/>
        </authorList>
    </citation>
    <scope>NUCLEOTIDE SEQUENCE [LARGE SCALE GENOMIC DNA]</scope>
    <source>
        <strain evidence="4">CG_4_10_14_3_um_filter_34_13</strain>
        <strain evidence="5">CG_4_9_14_3_um_filter_33_16</strain>
    </source>
</reference>
<dbReference type="InterPro" id="IPR030931">
    <property type="entry name" value="Group_II_RT_mat"/>
</dbReference>
<dbReference type="InterPro" id="IPR043502">
    <property type="entry name" value="DNA/RNA_pol_sf"/>
</dbReference>
<dbReference type="InterPro" id="IPR000477">
    <property type="entry name" value="RT_dom"/>
</dbReference>
<dbReference type="PANTHER" id="PTHR34047:SF8">
    <property type="entry name" value="PROTEIN YKFC"/>
    <property type="match status" value="1"/>
</dbReference>
<dbReference type="EMBL" id="MNYY01000048">
    <property type="protein sequence ID" value="OIP72281.1"/>
    <property type="molecule type" value="Genomic_DNA"/>
</dbReference>
<evidence type="ECO:0000259" key="2">
    <source>
        <dbReference type="PROSITE" id="PS50878"/>
    </source>
</evidence>
<comment type="similarity">
    <text evidence="1">Belongs to the bacterial reverse transcriptase family.</text>
</comment>